<evidence type="ECO:0000313" key="8">
    <source>
        <dbReference type="Proteomes" id="UP001221142"/>
    </source>
</evidence>
<feature type="compositionally biased region" description="Basic and acidic residues" evidence="6">
    <location>
        <begin position="37"/>
        <end position="57"/>
    </location>
</feature>
<dbReference type="Pfam" id="PF13041">
    <property type="entry name" value="PPR_2"/>
    <property type="match status" value="1"/>
</dbReference>
<comment type="function">
    <text evidence="3">Regulates mitochondrial small subunit maturation by controlling 15S rRNA 5'-end processing. Localizes to the 5' precursor of the 15S rRNA in a position that is subsequently occupied by mS47 in the mature yeast mtSSU. Uses structure and sequence-specific RNA recognition, binding to a single-stranded region of the precursor and specifically recognizing bases -6 to -1. The exchange of Ccm1 for mS47 is coupled to the irreversible removal of precursor rRNA that is accompanied by conformational changes of the mitoribosomal proteins uS5m and mS26. These conformational changes signal completion of 5'-end rRNA processing through protection of the mature 5'-end of the 15S rRNA and stabilization of mS47. The removal of the 5' precursor together with the dissociation of Ccm1 may be catalyzed by the 5'-3' exoribonuclease Pet127. Involved in the specific removal of group I introns in mitochondrial encoded transcripts.</text>
</comment>
<protein>
    <submittedName>
        <fullName evidence="7">Pentatricopeptide repeat-containing protein</fullName>
    </submittedName>
</protein>
<evidence type="ECO:0000313" key="7">
    <source>
        <dbReference type="EMBL" id="KAJ7638808.1"/>
    </source>
</evidence>
<dbReference type="PANTHER" id="PTHR47447:SF17">
    <property type="entry name" value="OS12G0638900 PROTEIN"/>
    <property type="match status" value="1"/>
</dbReference>
<dbReference type="PROSITE" id="PS51375">
    <property type="entry name" value="PPR"/>
    <property type="match status" value="1"/>
</dbReference>
<evidence type="ECO:0000256" key="4">
    <source>
        <dbReference type="ARBA" id="ARBA00044511"/>
    </source>
</evidence>
<keyword evidence="8" id="KW-1185">Reference proteome</keyword>
<comment type="similarity">
    <text evidence="1">Belongs to the CCM1 family.</text>
</comment>
<feature type="repeat" description="PPR" evidence="5">
    <location>
        <begin position="100"/>
        <end position="134"/>
    </location>
</feature>
<dbReference type="Gene3D" id="1.25.40.10">
    <property type="entry name" value="Tetratricopeptide repeat domain"/>
    <property type="match status" value="2"/>
</dbReference>
<comment type="subunit">
    <text evidence="4">Binds to mitochondrial small subunit 15S rRNA.</text>
</comment>
<feature type="compositionally biased region" description="Basic residues" evidence="6">
    <location>
        <begin position="1"/>
        <end position="13"/>
    </location>
</feature>
<dbReference type="Proteomes" id="UP001221142">
    <property type="component" value="Unassembled WGS sequence"/>
</dbReference>
<dbReference type="InterPro" id="IPR002885">
    <property type="entry name" value="PPR_rpt"/>
</dbReference>
<dbReference type="NCBIfam" id="TIGR00756">
    <property type="entry name" value="PPR"/>
    <property type="match status" value="1"/>
</dbReference>
<dbReference type="EMBL" id="JARKIF010000005">
    <property type="protein sequence ID" value="KAJ7638808.1"/>
    <property type="molecule type" value="Genomic_DNA"/>
</dbReference>
<accession>A0AAD7FTU4</accession>
<gene>
    <name evidence="7" type="ORF">FB45DRAFT_412761</name>
</gene>
<dbReference type="PANTHER" id="PTHR47447">
    <property type="entry name" value="OS03G0856100 PROTEIN"/>
    <property type="match status" value="1"/>
</dbReference>
<evidence type="ECO:0000256" key="2">
    <source>
        <dbReference type="ARBA" id="ARBA00022737"/>
    </source>
</evidence>
<evidence type="ECO:0000256" key="3">
    <source>
        <dbReference type="ARBA" id="ARBA00044493"/>
    </source>
</evidence>
<keyword evidence="2" id="KW-0677">Repeat</keyword>
<sequence>MLRRTFASKKAPRWGKDPARPPQPETSTLPRYARRAAQADKKEEVPRFRSRHYDPTQEKSPTMRLLEPHVLSARLKKLADDAQLDTAVAMLKNAPLAAQNTPVWNTLIWECMKAKRFKLAYQLFVDMKRRGFNPTTRTFQTMFTGFSRIEVWSLYPQQLKNARSLYESYQRHIEAVKKKDPASPELSIDPLSSYVTILGNAGQFEEIFVLFYSLEHEGPLAANKFLFTAMFRALSVNTAGLTSTQYAKNATDARVLWGQMLKTAEKTGMEIDSFVVTSAVLALSKGQAAEQTLAFQLVREHFGLAASTESPVHGGNGKLPLTSPSLAAALYLCNSSQRPADCIHFFQQVIKRPPASGGADIIDRAHVEEVLKARLALIAPGSAHLSVETLEWMLGRDIRPGISTYNLVLLTCWRAADWNSATKTFNLMTGYRSHDFMDGAVRPSPRVDQGRNHLLPTAETMSCMLRTALATQNSANVRQCLRIANHFNANEVDFFDETKQITSRKKETTTNKALKNWAFHVVKLAAAVVEAVDHVAAAKTKPIASEMAQWTELKQAAVKLLSKAPEPVVEPTPKAQRTHTHTRPLTRYEMSVASSA</sequence>
<feature type="region of interest" description="Disordered" evidence="6">
    <location>
        <begin position="1"/>
        <end position="61"/>
    </location>
</feature>
<organism evidence="7 8">
    <name type="scientific">Roridomyces roridus</name>
    <dbReference type="NCBI Taxonomy" id="1738132"/>
    <lineage>
        <taxon>Eukaryota</taxon>
        <taxon>Fungi</taxon>
        <taxon>Dikarya</taxon>
        <taxon>Basidiomycota</taxon>
        <taxon>Agaricomycotina</taxon>
        <taxon>Agaricomycetes</taxon>
        <taxon>Agaricomycetidae</taxon>
        <taxon>Agaricales</taxon>
        <taxon>Marasmiineae</taxon>
        <taxon>Mycenaceae</taxon>
        <taxon>Roridomyces</taxon>
    </lineage>
</organism>
<comment type="caution">
    <text evidence="7">The sequence shown here is derived from an EMBL/GenBank/DDBJ whole genome shotgun (WGS) entry which is preliminary data.</text>
</comment>
<proteinExistence type="inferred from homology"/>
<evidence type="ECO:0000256" key="5">
    <source>
        <dbReference type="PROSITE-ProRule" id="PRU00708"/>
    </source>
</evidence>
<evidence type="ECO:0000256" key="6">
    <source>
        <dbReference type="SAM" id="MobiDB-lite"/>
    </source>
</evidence>
<name>A0AAD7FTU4_9AGAR</name>
<dbReference type="InterPro" id="IPR011990">
    <property type="entry name" value="TPR-like_helical_dom_sf"/>
</dbReference>
<evidence type="ECO:0000256" key="1">
    <source>
        <dbReference type="ARBA" id="ARBA00006192"/>
    </source>
</evidence>
<reference evidence="7" key="1">
    <citation type="submission" date="2023-03" db="EMBL/GenBank/DDBJ databases">
        <title>Massive genome expansion in bonnet fungi (Mycena s.s.) driven by repeated elements and novel gene families across ecological guilds.</title>
        <authorList>
            <consortium name="Lawrence Berkeley National Laboratory"/>
            <person name="Harder C.B."/>
            <person name="Miyauchi S."/>
            <person name="Viragh M."/>
            <person name="Kuo A."/>
            <person name="Thoen E."/>
            <person name="Andreopoulos B."/>
            <person name="Lu D."/>
            <person name="Skrede I."/>
            <person name="Drula E."/>
            <person name="Henrissat B."/>
            <person name="Morin E."/>
            <person name="Kohler A."/>
            <person name="Barry K."/>
            <person name="LaButti K."/>
            <person name="Morin E."/>
            <person name="Salamov A."/>
            <person name="Lipzen A."/>
            <person name="Mereny Z."/>
            <person name="Hegedus B."/>
            <person name="Baldrian P."/>
            <person name="Stursova M."/>
            <person name="Weitz H."/>
            <person name="Taylor A."/>
            <person name="Grigoriev I.V."/>
            <person name="Nagy L.G."/>
            <person name="Martin F."/>
            <person name="Kauserud H."/>
        </authorList>
    </citation>
    <scope>NUCLEOTIDE SEQUENCE</scope>
    <source>
        <strain evidence="7">9284</strain>
    </source>
</reference>
<dbReference type="AlphaFoldDB" id="A0AAD7FTU4"/>